<dbReference type="InterPro" id="IPR003593">
    <property type="entry name" value="AAA+_ATPase"/>
</dbReference>
<dbReference type="SUPFAM" id="SSF48452">
    <property type="entry name" value="TPR-like"/>
    <property type="match status" value="1"/>
</dbReference>
<dbReference type="InterPro" id="IPR011990">
    <property type="entry name" value="TPR-like_helical_dom_sf"/>
</dbReference>
<geneLocation type="plasmid" evidence="2 3">
    <name>pSTA7437.02</name>
</geneLocation>
<dbReference type="AlphaFoldDB" id="K9Y2Q4"/>
<dbReference type="Proteomes" id="UP000010473">
    <property type="component" value="Plasmid pSTA7437.02"/>
</dbReference>
<dbReference type="SUPFAM" id="SSF52540">
    <property type="entry name" value="P-loop containing nucleoside triphosphate hydrolases"/>
    <property type="match status" value="1"/>
</dbReference>
<dbReference type="Gene3D" id="3.40.50.300">
    <property type="entry name" value="P-loop containing nucleotide triphosphate hydrolases"/>
    <property type="match status" value="1"/>
</dbReference>
<dbReference type="InterPro" id="IPR041664">
    <property type="entry name" value="AAA_16"/>
</dbReference>
<dbReference type="KEGG" id="scs:Sta7437_4884"/>
<evidence type="ECO:0000313" key="2">
    <source>
        <dbReference type="EMBL" id="AFZ38312.1"/>
    </source>
</evidence>
<keyword evidence="3" id="KW-1185">Reference proteome</keyword>
<accession>K9Y2Q4</accession>
<dbReference type="RefSeq" id="WP_015195688.1">
    <property type="nucleotide sequence ID" value="NC_019749.1"/>
</dbReference>
<dbReference type="EMBL" id="CP003655">
    <property type="protein sequence ID" value="AFZ38312.1"/>
    <property type="molecule type" value="Genomic_DNA"/>
</dbReference>
<gene>
    <name evidence="2" type="ordered locus">Sta7437_4884</name>
</gene>
<evidence type="ECO:0000259" key="1">
    <source>
        <dbReference type="SMART" id="SM00382"/>
    </source>
</evidence>
<dbReference type="Pfam" id="PF13191">
    <property type="entry name" value="AAA_16"/>
    <property type="match status" value="1"/>
</dbReference>
<dbReference type="SMART" id="SM00382">
    <property type="entry name" value="AAA"/>
    <property type="match status" value="1"/>
</dbReference>
<dbReference type="PANTHER" id="PTHR47691">
    <property type="entry name" value="REGULATOR-RELATED"/>
    <property type="match status" value="1"/>
</dbReference>
<proteinExistence type="predicted"/>
<dbReference type="HOGENOM" id="CLU_015797_0_0_3"/>
<reference evidence="3" key="1">
    <citation type="journal article" date="2013" name="Proc. Natl. Acad. Sci. U.S.A.">
        <title>Improving the coverage of the cyanobacterial phylum using diversity-driven genome sequencing.</title>
        <authorList>
            <person name="Shih P.M."/>
            <person name="Wu D."/>
            <person name="Latifi A."/>
            <person name="Axen S.D."/>
            <person name="Fewer D.P."/>
            <person name="Talla E."/>
            <person name="Calteau A."/>
            <person name="Cai F."/>
            <person name="Tandeau de Marsac N."/>
            <person name="Rippka R."/>
            <person name="Herdman M."/>
            <person name="Sivonen K."/>
            <person name="Coursin T."/>
            <person name="Laurent T."/>
            <person name="Goodwin L."/>
            <person name="Nolan M."/>
            <person name="Davenport K.W."/>
            <person name="Han C.S."/>
            <person name="Rubin E.M."/>
            <person name="Eisen J.A."/>
            <person name="Woyke T."/>
            <person name="Gugger M."/>
            <person name="Kerfeld C.A."/>
        </authorList>
    </citation>
    <scope>NUCLEOTIDE SEQUENCE [LARGE SCALE GENOMIC DNA]</scope>
    <source>
        <strain evidence="3">ATCC 29371 / PCC 7437</strain>
        <plasmid evidence="3">Plasmid pSTA7437.02</plasmid>
    </source>
</reference>
<name>K9Y2Q4_STAC7</name>
<dbReference type="OrthoDB" id="2893300at2"/>
<evidence type="ECO:0000313" key="3">
    <source>
        <dbReference type="Proteomes" id="UP000010473"/>
    </source>
</evidence>
<dbReference type="Pfam" id="PF19959">
    <property type="entry name" value="EAD4"/>
    <property type="match status" value="1"/>
</dbReference>
<feature type="domain" description="AAA+ ATPase" evidence="1">
    <location>
        <begin position="182"/>
        <end position="362"/>
    </location>
</feature>
<dbReference type="GO" id="GO:0043531">
    <property type="term" value="F:ADP binding"/>
    <property type="evidence" value="ECO:0007669"/>
    <property type="project" value="InterPro"/>
</dbReference>
<organism evidence="2 3">
    <name type="scientific">Stanieria cyanosphaera (strain ATCC 29371 / PCC 7437)</name>
    <dbReference type="NCBI Taxonomy" id="111780"/>
    <lineage>
        <taxon>Bacteria</taxon>
        <taxon>Bacillati</taxon>
        <taxon>Cyanobacteriota</taxon>
        <taxon>Cyanophyceae</taxon>
        <taxon>Pleurocapsales</taxon>
        <taxon>Dermocarpellaceae</taxon>
        <taxon>Stanieria</taxon>
    </lineage>
</organism>
<keyword evidence="2" id="KW-0614">Plasmid</keyword>
<sequence>MSEILKQEVRNLLNNLLKYDSQKNPPLKSSLKLKTKWHQTSLKVDTTLDSLLNAKIFELIETFSSSPNDKPSNSKDRLRYLLKEILEEKLKLLEDKRVKNDKGTYRGIKNWIFTLKLWHSPEELAYIERNLRAFEQHWYTIYPTQFNRQLPLYNLPPRRYTKLFGYESELDRLLELLSAKSREQIICLQGMSGSGKTALALEVAYYCLEASKDKTNTLSFDAIIFTSAQTTHVVGNNIMPKLLGAEQYLGDIVRVISDTLQFPLEPSLDFERQLRLLLNYLDRKIVLLIIDNLETVRDRDTIANLISHFPETVKIILTSRIPFPQLNSCSITLTHLQPQPGGELIDDLAKKFQRILQSEQITSIYSRTGGLPLAITYQMAQIVTTGIPDNLIGMVVDNTPDELLQFCFADLVKSLSPTPAYHYLLIAALFNQFASTKAIAYIHRTTEEIASSHLQHLANLYLLFPQKTEQYTLHSLTQEYLQQELEKQPDYQAQIRARWVQWYLELVEPYISLSADEWHDYREIEVEWINLRSVVEWCTLDNRYLDVKTFWQSLKGFTRTLGYWTERNIWLDWLLDRAILARDWQMVAEAKFHFSQTLAHIDQTDASGRAMKLAREAWDLKEYCSLDWQLDLSLYITALYTRQTQTNSWKTAQTWCDRSQQIFQTLPTTIPNYSEKKCQLFYYQAEIYTHSQEFGTALDTYQTALKIAKTNNYHRGIAYIRARIAVILINQDLLTEAKEELLSLLKLTEQHQDRRSRTFCYQYLAIVAKKLENVKEAKNYATLAQEGFNNLAMEAAAAEMEKFIAEYN</sequence>
<dbReference type="InterPro" id="IPR027417">
    <property type="entry name" value="P-loop_NTPase"/>
</dbReference>
<dbReference type="PATRIC" id="fig|111780.3.peg.5049"/>
<dbReference type="Gene3D" id="1.25.40.10">
    <property type="entry name" value="Tetratricopeptide repeat domain"/>
    <property type="match status" value="1"/>
</dbReference>
<dbReference type="InterPro" id="IPR045434">
    <property type="entry name" value="EAD4"/>
</dbReference>
<dbReference type="PANTHER" id="PTHR47691:SF3">
    <property type="entry name" value="HTH-TYPE TRANSCRIPTIONAL REGULATOR RV0890C-RELATED"/>
    <property type="match status" value="1"/>
</dbReference>
<protein>
    <submittedName>
        <fullName evidence="2">AAA ATPase</fullName>
    </submittedName>
</protein>